<comment type="caution">
    <text evidence="7">The sequence shown here is derived from an EMBL/GenBank/DDBJ whole genome shotgun (WGS) entry which is preliminary data.</text>
</comment>
<evidence type="ECO:0000256" key="6">
    <source>
        <dbReference type="SAM" id="Phobius"/>
    </source>
</evidence>
<comment type="similarity">
    <text evidence="1 5">Belongs to the FMO family.</text>
</comment>
<dbReference type="InterPro" id="IPR050346">
    <property type="entry name" value="FMO-like"/>
</dbReference>
<proteinExistence type="inferred from homology"/>
<keyword evidence="6" id="KW-0812">Transmembrane</keyword>
<keyword evidence="5" id="KW-0503">Monooxygenase</keyword>
<dbReference type="Gene3D" id="3.50.50.60">
    <property type="entry name" value="FAD/NAD(P)-binding domain"/>
    <property type="match status" value="1"/>
</dbReference>
<keyword evidence="6" id="KW-1133">Transmembrane helix</keyword>
<dbReference type="EC" id="1.-.-.-" evidence="5"/>
<keyword evidence="8" id="KW-1185">Reference proteome</keyword>
<evidence type="ECO:0000313" key="7">
    <source>
        <dbReference type="EMBL" id="KAH9379584.1"/>
    </source>
</evidence>
<evidence type="ECO:0000256" key="3">
    <source>
        <dbReference type="ARBA" id="ARBA00022827"/>
    </source>
</evidence>
<evidence type="ECO:0000313" key="8">
    <source>
        <dbReference type="Proteomes" id="UP000821853"/>
    </source>
</evidence>
<evidence type="ECO:0000256" key="4">
    <source>
        <dbReference type="ARBA" id="ARBA00023002"/>
    </source>
</evidence>
<keyword evidence="6" id="KW-0472">Membrane</keyword>
<keyword evidence="3 5" id="KW-0274">FAD</keyword>
<name>A0A9J6GY21_HAELO</name>
<dbReference type="Proteomes" id="UP000821853">
    <property type="component" value="Chromosome 8"/>
</dbReference>
<dbReference type="GO" id="GO:0004499">
    <property type="term" value="F:N,N-dimethylaniline monooxygenase activity"/>
    <property type="evidence" value="ECO:0007669"/>
    <property type="project" value="InterPro"/>
</dbReference>
<dbReference type="GO" id="GO:0050660">
    <property type="term" value="F:flavin adenine dinucleotide binding"/>
    <property type="evidence" value="ECO:0007669"/>
    <property type="project" value="InterPro"/>
</dbReference>
<dbReference type="VEuPathDB" id="VectorBase:HLOH_040560"/>
<reference evidence="7 8" key="1">
    <citation type="journal article" date="2020" name="Cell">
        <title>Large-Scale Comparative Analyses of Tick Genomes Elucidate Their Genetic Diversity and Vector Capacities.</title>
        <authorList>
            <consortium name="Tick Genome and Microbiome Consortium (TIGMIC)"/>
            <person name="Jia N."/>
            <person name="Wang J."/>
            <person name="Shi W."/>
            <person name="Du L."/>
            <person name="Sun Y."/>
            <person name="Zhan W."/>
            <person name="Jiang J.F."/>
            <person name="Wang Q."/>
            <person name="Zhang B."/>
            <person name="Ji P."/>
            <person name="Bell-Sakyi L."/>
            <person name="Cui X.M."/>
            <person name="Yuan T.T."/>
            <person name="Jiang B.G."/>
            <person name="Yang W.F."/>
            <person name="Lam T.T."/>
            <person name="Chang Q.C."/>
            <person name="Ding S.J."/>
            <person name="Wang X.J."/>
            <person name="Zhu J.G."/>
            <person name="Ruan X.D."/>
            <person name="Zhao L."/>
            <person name="Wei J.T."/>
            <person name="Ye R.Z."/>
            <person name="Que T.C."/>
            <person name="Du C.H."/>
            <person name="Zhou Y.H."/>
            <person name="Cheng J.X."/>
            <person name="Dai P.F."/>
            <person name="Guo W.B."/>
            <person name="Han X.H."/>
            <person name="Huang E.J."/>
            <person name="Li L.F."/>
            <person name="Wei W."/>
            <person name="Gao Y.C."/>
            <person name="Liu J.Z."/>
            <person name="Shao H.Z."/>
            <person name="Wang X."/>
            <person name="Wang C.C."/>
            <person name="Yang T.C."/>
            <person name="Huo Q.B."/>
            <person name="Li W."/>
            <person name="Chen H.Y."/>
            <person name="Chen S.E."/>
            <person name="Zhou L.G."/>
            <person name="Ni X.B."/>
            <person name="Tian J.H."/>
            <person name="Sheng Y."/>
            <person name="Liu T."/>
            <person name="Pan Y.S."/>
            <person name="Xia L.Y."/>
            <person name="Li J."/>
            <person name="Zhao F."/>
            <person name="Cao W.C."/>
        </authorList>
    </citation>
    <scope>NUCLEOTIDE SEQUENCE [LARGE SCALE GENOMIC DNA]</scope>
    <source>
        <strain evidence="7">HaeL-2018</strain>
    </source>
</reference>
<dbReference type="AlphaFoldDB" id="A0A9J6GY21"/>
<dbReference type="Pfam" id="PF00743">
    <property type="entry name" value="FMO-like"/>
    <property type="match status" value="1"/>
</dbReference>
<evidence type="ECO:0000256" key="2">
    <source>
        <dbReference type="ARBA" id="ARBA00022630"/>
    </source>
</evidence>
<evidence type="ECO:0000256" key="5">
    <source>
        <dbReference type="RuleBase" id="RU361177"/>
    </source>
</evidence>
<dbReference type="EMBL" id="JABSTR010000010">
    <property type="protein sequence ID" value="KAH9379584.1"/>
    <property type="molecule type" value="Genomic_DNA"/>
</dbReference>
<gene>
    <name evidence="7" type="ORF">HPB48_019067</name>
</gene>
<accession>A0A9J6GY21</accession>
<dbReference type="OrthoDB" id="6516122at2759"/>
<dbReference type="PANTHER" id="PTHR23023">
    <property type="entry name" value="DIMETHYLANILINE MONOOXYGENASE"/>
    <property type="match status" value="1"/>
</dbReference>
<feature type="transmembrane region" description="Helical" evidence="6">
    <location>
        <begin position="136"/>
        <end position="153"/>
    </location>
</feature>
<dbReference type="InterPro" id="IPR020946">
    <property type="entry name" value="Flavin_mOase-like"/>
</dbReference>
<dbReference type="InterPro" id="IPR036188">
    <property type="entry name" value="FAD/NAD-bd_sf"/>
</dbReference>
<sequence length="154" mass="17353">MVVQVTPVDDVILGTGYQIKFPFLPKDVVSVVDNHVQLYNLAIVGLVQPIGAIFPVSEMQSRWVAEVLSRRCSLPSTKDMHEDIERKQEAMRLRYVASPRHTIQYRLEGPLPVARRATGDHRLAPQGFSKGQAQATFLYAFAFMFVLMAAYLFA</sequence>
<organism evidence="7 8">
    <name type="scientific">Haemaphysalis longicornis</name>
    <name type="common">Bush tick</name>
    <dbReference type="NCBI Taxonomy" id="44386"/>
    <lineage>
        <taxon>Eukaryota</taxon>
        <taxon>Metazoa</taxon>
        <taxon>Ecdysozoa</taxon>
        <taxon>Arthropoda</taxon>
        <taxon>Chelicerata</taxon>
        <taxon>Arachnida</taxon>
        <taxon>Acari</taxon>
        <taxon>Parasitiformes</taxon>
        <taxon>Ixodida</taxon>
        <taxon>Ixodoidea</taxon>
        <taxon>Ixodidae</taxon>
        <taxon>Haemaphysalinae</taxon>
        <taxon>Haemaphysalis</taxon>
    </lineage>
</organism>
<evidence type="ECO:0000256" key="1">
    <source>
        <dbReference type="ARBA" id="ARBA00009183"/>
    </source>
</evidence>
<protein>
    <recommendedName>
        <fullName evidence="5">Flavin-containing monooxygenase</fullName>
        <ecNumber evidence="5">1.-.-.-</ecNumber>
    </recommendedName>
</protein>
<comment type="cofactor">
    <cofactor evidence="5">
        <name>FAD</name>
        <dbReference type="ChEBI" id="CHEBI:57692"/>
    </cofactor>
</comment>
<dbReference type="GO" id="GO:0050661">
    <property type="term" value="F:NADP binding"/>
    <property type="evidence" value="ECO:0007669"/>
    <property type="project" value="InterPro"/>
</dbReference>
<keyword evidence="2 5" id="KW-0285">Flavoprotein</keyword>
<keyword evidence="4 5" id="KW-0560">Oxidoreductase</keyword>